<organism evidence="2 3">
    <name type="scientific">Sphingopyxis indica</name>
    <dbReference type="NCBI Taxonomy" id="436663"/>
    <lineage>
        <taxon>Bacteria</taxon>
        <taxon>Pseudomonadati</taxon>
        <taxon>Pseudomonadota</taxon>
        <taxon>Alphaproteobacteria</taxon>
        <taxon>Sphingomonadales</taxon>
        <taxon>Sphingomonadaceae</taxon>
        <taxon>Sphingopyxis</taxon>
    </lineage>
</organism>
<feature type="region of interest" description="Disordered" evidence="1">
    <location>
        <begin position="35"/>
        <end position="79"/>
    </location>
</feature>
<dbReference type="OrthoDB" id="9812459at2"/>
<keyword evidence="3" id="KW-1185">Reference proteome</keyword>
<protein>
    <submittedName>
        <fullName evidence="2">Protein required for attachment to host cells</fullName>
    </submittedName>
</protein>
<accession>A0A239DQU7</accession>
<gene>
    <name evidence="2" type="ORF">SAMN06295955_101377</name>
</gene>
<dbReference type="RefSeq" id="WP_089214276.1">
    <property type="nucleotide sequence ID" value="NZ_FZPA01000001.1"/>
</dbReference>
<proteinExistence type="predicted"/>
<dbReference type="EMBL" id="FZPA01000001">
    <property type="protein sequence ID" value="SNS34278.1"/>
    <property type="molecule type" value="Genomic_DNA"/>
</dbReference>
<evidence type="ECO:0000313" key="2">
    <source>
        <dbReference type="EMBL" id="SNS34278.1"/>
    </source>
</evidence>
<dbReference type="Proteomes" id="UP000198339">
    <property type="component" value="Unassembled WGS sequence"/>
</dbReference>
<feature type="compositionally biased region" description="Basic and acidic residues" evidence="1">
    <location>
        <begin position="35"/>
        <end position="48"/>
    </location>
</feature>
<evidence type="ECO:0000313" key="3">
    <source>
        <dbReference type="Proteomes" id="UP000198339"/>
    </source>
</evidence>
<feature type="compositionally biased region" description="Basic and acidic residues" evidence="1">
    <location>
        <begin position="66"/>
        <end position="79"/>
    </location>
</feature>
<sequence length="156" mass="17176">MSLKHDALVVVADGRKALFLRNHGDTGQIDLRTASHREREDRMDREIKTGPAGRSGRPSGTGGFQDRMEEPDFHQQEEDRFARDLAEKVNAMALRGDFEQLVIVAPARTMGELRPLWHKEVASRLAGEHVKEMTDRPVADIEALLAGDAAPPSGGG</sequence>
<evidence type="ECO:0000256" key="1">
    <source>
        <dbReference type="SAM" id="MobiDB-lite"/>
    </source>
</evidence>
<dbReference type="Pfam" id="PF18856">
    <property type="entry name" value="baeRF_family12"/>
    <property type="match status" value="1"/>
</dbReference>
<dbReference type="InterPro" id="IPR041374">
    <property type="entry name" value="BaeRF_family12"/>
</dbReference>
<dbReference type="AlphaFoldDB" id="A0A239DQU7"/>
<name>A0A239DQU7_9SPHN</name>
<reference evidence="2 3" key="1">
    <citation type="submission" date="2017-06" db="EMBL/GenBank/DDBJ databases">
        <authorList>
            <person name="Kim H.J."/>
            <person name="Triplett B.A."/>
        </authorList>
    </citation>
    <scope>NUCLEOTIDE SEQUENCE [LARGE SCALE GENOMIC DNA]</scope>
    <source>
        <strain evidence="2 3">DS15</strain>
    </source>
</reference>